<protein>
    <submittedName>
        <fullName evidence="1">Uncharacterized protein</fullName>
    </submittedName>
</protein>
<keyword evidence="1" id="KW-0614">Plasmid</keyword>
<proteinExistence type="predicted"/>
<reference evidence="1 2" key="1">
    <citation type="submission" date="2011-10" db="EMBL/GenBank/DDBJ databases">
        <title>Whole genome sequence of Selenomonas ruminantium subsp. lactilytica TAM6421.</title>
        <authorList>
            <person name="Oguchi A."/>
            <person name="Ankai A."/>
            <person name="Kaneko J."/>
            <person name="Yamada-Narita S."/>
            <person name="Fukui S."/>
            <person name="Takahashi M."/>
            <person name="Onodera T."/>
            <person name="Kojima S."/>
            <person name="Fushimi T."/>
            <person name="Abe N."/>
            <person name="Kamio Y."/>
            <person name="Yamazaki S."/>
            <person name="Fujita N."/>
        </authorList>
    </citation>
    <scope>NUCLEOTIDE SEQUENCE [LARGE SCALE GENOMIC DNA]</scope>
    <source>
        <strain evidence="2">NBRC 103574 / TAM6421</strain>
        <plasmid evidence="1 2">pSRC4</plasmid>
    </source>
</reference>
<dbReference type="KEGG" id="sri:SELR_pSRC400040"/>
<accession>I0GV68</accession>
<dbReference type="EMBL" id="AP012294">
    <property type="protein sequence ID" value="BAL84655.1"/>
    <property type="molecule type" value="Genomic_DNA"/>
</dbReference>
<dbReference type="PATRIC" id="fig|927704.6.peg.3417"/>
<evidence type="ECO:0000313" key="2">
    <source>
        <dbReference type="Proteomes" id="UP000007887"/>
    </source>
</evidence>
<dbReference type="HOGENOM" id="CLU_2035889_0_0_9"/>
<dbReference type="Proteomes" id="UP000007887">
    <property type="component" value="Plasmid pSRC4"/>
</dbReference>
<dbReference type="OrthoDB" id="9814185at2"/>
<sequence length="118" mass="13672">MSIGKEIYKQLGGNQFAYITGAKHFLTHDNWLSFRIGRNGSKANYVKITLTPMDTYTVEFKRITTPRLSRKTWTYSEYKETLIAKREGVYCDQLQEVFTEVTGLVTRMPRVYFKGGAL</sequence>
<evidence type="ECO:0000313" key="1">
    <source>
        <dbReference type="EMBL" id="BAL84655.1"/>
    </source>
</evidence>
<gene>
    <name evidence="1" type="ordered locus">SELR_pSRC400040</name>
</gene>
<organism evidence="1 2">
    <name type="scientific">Selenomonas ruminantium subsp. lactilytica (strain NBRC 103574 / TAM6421)</name>
    <dbReference type="NCBI Taxonomy" id="927704"/>
    <lineage>
        <taxon>Bacteria</taxon>
        <taxon>Bacillati</taxon>
        <taxon>Bacillota</taxon>
        <taxon>Negativicutes</taxon>
        <taxon>Selenomonadales</taxon>
        <taxon>Selenomonadaceae</taxon>
        <taxon>Selenomonas</taxon>
    </lineage>
</organism>
<geneLocation type="plasmid" evidence="1 2">
    <name>pSRC4</name>
</geneLocation>
<name>I0GV68_SELRL</name>
<dbReference type="AlphaFoldDB" id="I0GV68"/>
<dbReference type="RefSeq" id="WP_014425955.1">
    <property type="nucleotide sequence ID" value="NC_017069.1"/>
</dbReference>